<dbReference type="EMBL" id="CP022530">
    <property type="protein sequence ID" value="ASP38475.1"/>
    <property type="molecule type" value="Genomic_DNA"/>
</dbReference>
<dbReference type="InterPro" id="IPR018717">
    <property type="entry name" value="DUF2241"/>
</dbReference>
<evidence type="ECO:0000313" key="4">
    <source>
        <dbReference type="Proteomes" id="UP000202440"/>
    </source>
</evidence>
<dbReference type="RefSeq" id="WP_094059667.1">
    <property type="nucleotide sequence ID" value="NZ_CP022530.1"/>
</dbReference>
<feature type="domain" description="CASTOR ACT" evidence="2">
    <location>
        <begin position="73"/>
        <end position="130"/>
    </location>
</feature>
<reference evidence="3 4" key="1">
    <citation type="submission" date="2017-07" db="EMBL/GenBank/DDBJ databases">
        <title>Annotated genome sequence of Bacterioplanes sanyensis isolated from Red Sea.</title>
        <authorList>
            <person name="Rehman Z.U."/>
        </authorList>
    </citation>
    <scope>NUCLEOTIDE SEQUENCE [LARGE SCALE GENOMIC DNA]</scope>
    <source>
        <strain evidence="3 4">NV9</strain>
    </source>
</reference>
<sequence>MSGLTNLQQMLEQMEPELMPEEWAFCSVPGPLSAYIELEPLASMQEKEGLSLIVPQAKASHPLLADVEVLGPYRQITLNVHSSLEAVGLTAAFAQALTQHGISANVVAGFYHDHIFVTVDKAESALIALKALSDDAR</sequence>
<dbReference type="KEGG" id="bsan:CHH28_07220"/>
<proteinExistence type="predicted"/>
<evidence type="ECO:0000259" key="2">
    <source>
        <dbReference type="Pfam" id="PF13840"/>
    </source>
</evidence>
<dbReference type="Gene3D" id="3.30.2130.10">
    <property type="entry name" value="VC0802-like"/>
    <property type="match status" value="1"/>
</dbReference>
<evidence type="ECO:0000313" key="3">
    <source>
        <dbReference type="EMBL" id="ASP38475.1"/>
    </source>
</evidence>
<dbReference type="OrthoDB" id="517867at2"/>
<dbReference type="Pfam" id="PF13840">
    <property type="entry name" value="ACT_7"/>
    <property type="match status" value="1"/>
</dbReference>
<dbReference type="SUPFAM" id="SSF55021">
    <property type="entry name" value="ACT-like"/>
    <property type="match status" value="2"/>
</dbReference>
<keyword evidence="4" id="KW-1185">Reference proteome</keyword>
<gene>
    <name evidence="3" type="ORF">CHH28_07220</name>
</gene>
<accession>A0A222FHE2</accession>
<evidence type="ECO:0000259" key="1">
    <source>
        <dbReference type="Pfam" id="PF10000"/>
    </source>
</evidence>
<dbReference type="PANTHER" id="PTHR39199:SF1">
    <property type="entry name" value="BLR5128 PROTEIN"/>
    <property type="match status" value="1"/>
</dbReference>
<organism evidence="3 4">
    <name type="scientific">Bacterioplanes sanyensis</name>
    <dbReference type="NCBI Taxonomy" id="1249553"/>
    <lineage>
        <taxon>Bacteria</taxon>
        <taxon>Pseudomonadati</taxon>
        <taxon>Pseudomonadota</taxon>
        <taxon>Gammaproteobacteria</taxon>
        <taxon>Oceanospirillales</taxon>
        <taxon>Oceanospirillaceae</taxon>
        <taxon>Bacterioplanes</taxon>
    </lineage>
</organism>
<dbReference type="Proteomes" id="UP000202440">
    <property type="component" value="Chromosome"/>
</dbReference>
<dbReference type="PANTHER" id="PTHR39199">
    <property type="entry name" value="BLR5128 PROTEIN"/>
    <property type="match status" value="1"/>
</dbReference>
<dbReference type="AlphaFoldDB" id="A0A222FHE2"/>
<name>A0A222FHE2_9GAMM</name>
<feature type="domain" description="DUF2241" evidence="1">
    <location>
        <begin position="2"/>
        <end position="61"/>
    </location>
</feature>
<dbReference type="InterPro" id="IPR045865">
    <property type="entry name" value="ACT-like_dom_sf"/>
</dbReference>
<dbReference type="InterPro" id="IPR027795">
    <property type="entry name" value="CASTOR_ACT_dom"/>
</dbReference>
<dbReference type="Pfam" id="PF10000">
    <property type="entry name" value="ACT_3"/>
    <property type="match status" value="1"/>
</dbReference>
<protein>
    <submittedName>
        <fullName evidence="3">Uncharacterized protein</fullName>
    </submittedName>
</protein>